<feature type="region of interest" description="Disordered" evidence="1">
    <location>
        <begin position="1"/>
        <end position="23"/>
    </location>
</feature>
<dbReference type="EMBL" id="JAAGNC010000061">
    <property type="protein sequence ID" value="NEC55904.1"/>
    <property type="molecule type" value="Genomic_DNA"/>
</dbReference>
<feature type="compositionally biased region" description="Gly residues" evidence="1">
    <location>
        <begin position="1"/>
        <end position="10"/>
    </location>
</feature>
<gene>
    <name evidence="2" type="ORF">G3I59_09965</name>
</gene>
<evidence type="ECO:0000313" key="3">
    <source>
        <dbReference type="Proteomes" id="UP000470404"/>
    </source>
</evidence>
<accession>A0ABX0BN47</accession>
<reference evidence="2 3" key="1">
    <citation type="submission" date="2020-01" db="EMBL/GenBank/DDBJ databases">
        <title>Insect and environment-associated Actinomycetes.</title>
        <authorList>
            <person name="Currrie C."/>
            <person name="Chevrette M."/>
            <person name="Carlson C."/>
            <person name="Stubbendieck R."/>
            <person name="Wendt-Pienkowski E."/>
        </authorList>
    </citation>
    <scope>NUCLEOTIDE SEQUENCE [LARGE SCALE GENOMIC DNA]</scope>
    <source>
        <strain evidence="2 3">SID8386</strain>
    </source>
</reference>
<name>A0ABX0BN47_9PSEU</name>
<organism evidence="2 3">
    <name type="scientific">Amycolatopsis rubida</name>
    <dbReference type="NCBI Taxonomy" id="112413"/>
    <lineage>
        <taxon>Bacteria</taxon>
        <taxon>Bacillati</taxon>
        <taxon>Actinomycetota</taxon>
        <taxon>Actinomycetes</taxon>
        <taxon>Pseudonocardiales</taxon>
        <taxon>Pseudonocardiaceae</taxon>
        <taxon>Amycolatopsis</taxon>
    </lineage>
</organism>
<comment type="caution">
    <text evidence="2">The sequence shown here is derived from an EMBL/GenBank/DDBJ whole genome shotgun (WGS) entry which is preliminary data.</text>
</comment>
<protein>
    <submittedName>
        <fullName evidence="2">Uncharacterized protein</fullName>
    </submittedName>
</protein>
<dbReference type="Proteomes" id="UP000470404">
    <property type="component" value="Unassembled WGS sequence"/>
</dbReference>
<proteinExistence type="predicted"/>
<dbReference type="RefSeq" id="WP_161269381.1">
    <property type="nucleotide sequence ID" value="NZ_JAAGNC010000061.1"/>
</dbReference>
<evidence type="ECO:0000256" key="1">
    <source>
        <dbReference type="SAM" id="MobiDB-lite"/>
    </source>
</evidence>
<keyword evidence="3" id="KW-1185">Reference proteome</keyword>
<evidence type="ECO:0000313" key="2">
    <source>
        <dbReference type="EMBL" id="NEC55904.1"/>
    </source>
</evidence>
<sequence>MVQHEGGPGVGDADPRDDELAEWGLPGLGAVNRRGSCRGDFLEQGDQAGFLGTELLVEAAAGGVRAAVEAADRDLREVFSASSESSAPVERLCGA</sequence>